<reference evidence="1" key="1">
    <citation type="journal article" date="2012" name="Nature">
        <title>The oyster genome reveals stress adaptation and complexity of shell formation.</title>
        <authorList>
            <person name="Zhang G."/>
            <person name="Fang X."/>
            <person name="Guo X."/>
            <person name="Li L."/>
            <person name="Luo R."/>
            <person name="Xu F."/>
            <person name="Yang P."/>
            <person name="Zhang L."/>
            <person name="Wang X."/>
            <person name="Qi H."/>
            <person name="Xiong Z."/>
            <person name="Que H."/>
            <person name="Xie Y."/>
            <person name="Holland P.W."/>
            <person name="Paps J."/>
            <person name="Zhu Y."/>
            <person name="Wu F."/>
            <person name="Chen Y."/>
            <person name="Wang J."/>
            <person name="Peng C."/>
            <person name="Meng J."/>
            <person name="Yang L."/>
            <person name="Liu J."/>
            <person name="Wen B."/>
            <person name="Zhang N."/>
            <person name="Huang Z."/>
            <person name="Zhu Q."/>
            <person name="Feng Y."/>
            <person name="Mount A."/>
            <person name="Hedgecock D."/>
            <person name="Xu Z."/>
            <person name="Liu Y."/>
            <person name="Domazet-Loso T."/>
            <person name="Du Y."/>
            <person name="Sun X."/>
            <person name="Zhang S."/>
            <person name="Liu B."/>
            <person name="Cheng P."/>
            <person name="Jiang X."/>
            <person name="Li J."/>
            <person name="Fan D."/>
            <person name="Wang W."/>
            <person name="Fu W."/>
            <person name="Wang T."/>
            <person name="Wang B."/>
            <person name="Zhang J."/>
            <person name="Peng Z."/>
            <person name="Li Y."/>
            <person name="Li N."/>
            <person name="Wang J."/>
            <person name="Chen M."/>
            <person name="He Y."/>
            <person name="Tan F."/>
            <person name="Song X."/>
            <person name="Zheng Q."/>
            <person name="Huang R."/>
            <person name="Yang H."/>
            <person name="Du X."/>
            <person name="Chen L."/>
            <person name="Yang M."/>
            <person name="Gaffney P.M."/>
            <person name="Wang S."/>
            <person name="Luo L."/>
            <person name="She Z."/>
            <person name="Ming Y."/>
            <person name="Huang W."/>
            <person name="Zhang S."/>
            <person name="Huang B."/>
            <person name="Zhang Y."/>
            <person name="Qu T."/>
            <person name="Ni P."/>
            <person name="Miao G."/>
            <person name="Wang J."/>
            <person name="Wang Q."/>
            <person name="Steinberg C.E."/>
            <person name="Wang H."/>
            <person name="Li N."/>
            <person name="Qian L."/>
            <person name="Zhang G."/>
            <person name="Li Y."/>
            <person name="Yang H."/>
            <person name="Liu X."/>
            <person name="Wang J."/>
            <person name="Yin Y."/>
            <person name="Wang J."/>
        </authorList>
    </citation>
    <scope>NUCLEOTIDE SEQUENCE [LARGE SCALE GENOMIC DNA]</scope>
    <source>
        <strain evidence="1">05x7-T-G4-1.051#20</strain>
    </source>
</reference>
<evidence type="ECO:0000313" key="1">
    <source>
        <dbReference type="EMBL" id="EKC36939.1"/>
    </source>
</evidence>
<name>K1R0G6_MAGGI</name>
<proteinExistence type="predicted"/>
<accession>K1R0G6</accession>
<dbReference type="InParanoid" id="K1R0G6"/>
<gene>
    <name evidence="1" type="ORF">CGI_10023086</name>
</gene>
<protein>
    <submittedName>
        <fullName evidence="1">Uncharacterized protein</fullName>
    </submittedName>
</protein>
<sequence length="305" mass="34211">MIKKIFRRDKKTKTPKLTDSVNSLEISSSRLSEISKERLLSDDEQGDDVSDSASLKVLGASTGSRECSSSECLNYGHLSEEARETKAEYKKTARKLNVAMQKLRRKEAMVKRQQRDIVCMQRELCELTRLMHIANTQALSLDLAIDQTKMEMASLCSQIESSSEEDIIRKREPLCYKKLKNASTKGDIEKALSMIRGRQEALKHLEVLAYRKLLMHSNSLTNTSRQTSVSFGKDRKSADNFLVSFRNNTQGRVRPVPPPKPVVSSPTVRMNTHLQSAQNLLNELIQISVTGAANTAPAPTQQSDV</sequence>
<dbReference type="AlphaFoldDB" id="K1R0G6"/>
<dbReference type="EMBL" id="JH816585">
    <property type="protein sequence ID" value="EKC36939.1"/>
    <property type="molecule type" value="Genomic_DNA"/>
</dbReference>
<dbReference type="HOGENOM" id="CLU_912902_0_0_1"/>
<organism evidence="1">
    <name type="scientific">Magallana gigas</name>
    <name type="common">Pacific oyster</name>
    <name type="synonym">Crassostrea gigas</name>
    <dbReference type="NCBI Taxonomy" id="29159"/>
    <lineage>
        <taxon>Eukaryota</taxon>
        <taxon>Metazoa</taxon>
        <taxon>Spiralia</taxon>
        <taxon>Lophotrochozoa</taxon>
        <taxon>Mollusca</taxon>
        <taxon>Bivalvia</taxon>
        <taxon>Autobranchia</taxon>
        <taxon>Pteriomorphia</taxon>
        <taxon>Ostreida</taxon>
        <taxon>Ostreoidea</taxon>
        <taxon>Ostreidae</taxon>
        <taxon>Magallana</taxon>
    </lineage>
</organism>